<organism evidence="1 2">
    <name type="scientific">Trifolium medium</name>
    <dbReference type="NCBI Taxonomy" id="97028"/>
    <lineage>
        <taxon>Eukaryota</taxon>
        <taxon>Viridiplantae</taxon>
        <taxon>Streptophyta</taxon>
        <taxon>Embryophyta</taxon>
        <taxon>Tracheophyta</taxon>
        <taxon>Spermatophyta</taxon>
        <taxon>Magnoliopsida</taxon>
        <taxon>eudicotyledons</taxon>
        <taxon>Gunneridae</taxon>
        <taxon>Pentapetalae</taxon>
        <taxon>rosids</taxon>
        <taxon>fabids</taxon>
        <taxon>Fabales</taxon>
        <taxon>Fabaceae</taxon>
        <taxon>Papilionoideae</taxon>
        <taxon>50 kb inversion clade</taxon>
        <taxon>NPAAA clade</taxon>
        <taxon>Hologalegina</taxon>
        <taxon>IRL clade</taxon>
        <taxon>Trifolieae</taxon>
        <taxon>Trifolium</taxon>
    </lineage>
</organism>
<name>A0A392NFT8_9FABA</name>
<dbReference type="EMBL" id="LXQA010036458">
    <property type="protein sequence ID" value="MCH98005.1"/>
    <property type="molecule type" value="Genomic_DNA"/>
</dbReference>
<evidence type="ECO:0000313" key="2">
    <source>
        <dbReference type="Proteomes" id="UP000265520"/>
    </source>
</evidence>
<reference evidence="1 2" key="1">
    <citation type="journal article" date="2018" name="Front. Plant Sci.">
        <title>Red Clover (Trifolium pratense) and Zigzag Clover (T. medium) - A Picture of Genomic Similarities and Differences.</title>
        <authorList>
            <person name="Dluhosova J."/>
            <person name="Istvanek J."/>
            <person name="Nedelnik J."/>
            <person name="Repkova J."/>
        </authorList>
    </citation>
    <scope>NUCLEOTIDE SEQUENCE [LARGE SCALE GENOMIC DNA]</scope>
    <source>
        <strain evidence="2">cv. 10/8</strain>
        <tissue evidence="1">Leaf</tissue>
    </source>
</reference>
<protein>
    <submittedName>
        <fullName evidence="1">Uncharacterized protein</fullName>
    </submittedName>
</protein>
<evidence type="ECO:0000313" key="1">
    <source>
        <dbReference type="EMBL" id="MCH98005.1"/>
    </source>
</evidence>
<keyword evidence="2" id="KW-1185">Reference proteome</keyword>
<dbReference type="Proteomes" id="UP000265520">
    <property type="component" value="Unassembled WGS sequence"/>
</dbReference>
<comment type="caution">
    <text evidence="1">The sequence shown here is derived from an EMBL/GenBank/DDBJ whole genome shotgun (WGS) entry which is preliminary data.</text>
</comment>
<proteinExistence type="predicted"/>
<dbReference type="AlphaFoldDB" id="A0A392NFT8"/>
<sequence>MFQDGFASAAPEDSWILLNWGLLVRESVCVGGRFIRRFESE</sequence>
<gene>
    <name evidence="1" type="ORF">A2U01_0019004</name>
</gene>
<accession>A0A392NFT8</accession>